<dbReference type="InterPro" id="IPR029058">
    <property type="entry name" value="AB_hydrolase_fold"/>
</dbReference>
<sequence length="477" mass="49315">MRASTPARTSRPRPRTSRARLRAAFAALATVASVGLAASPAQAAPTGTGATGHLTGTLSDGATWIADVPVRWNGTLLLFSHGFGPTVAEDAPSDAVRAELLTEGYAMAGASYDPHGSTWALNSAERDQFGTLDAVTAKLGTPRRTLAVGQSMGGLVNAQIARDGAGRVDGALGLCGLVAGATDLDNYQLDAEYAIARLLLPGQHVDLVRFGSAGAAAATAQRLTDAVTAAQATARGRARIALAAAFLNLPAWAPGQARPAPTDWAGQEQQQYAWFAQGVLAFVEGGRYAVERSAGGNNTWNQGVGYENLLAGSVHAPQVRALYRAAGLDLRADLAALTRGASVTADPAAVRAAQRSSSAGQGLGVPLLDVHTTGDNLVPVEQERRFGERVRAAGDGALLRQAYVERQGHCAFTTAETVAALHALEHRVTTGRWDDAATPAALQRSATALGLGGAAYVPFRPAPLTVGRDRPVCPAHH</sequence>
<evidence type="ECO:0000256" key="1">
    <source>
        <dbReference type="SAM" id="SignalP"/>
    </source>
</evidence>
<name>A0A1S2Q8R6_9ACTN</name>
<proteinExistence type="predicted"/>
<feature type="signal peptide" evidence="1">
    <location>
        <begin position="1"/>
        <end position="43"/>
    </location>
</feature>
<reference evidence="2 3" key="1">
    <citation type="submission" date="2016-10" db="EMBL/GenBank/DDBJ databases">
        <title>Genome sequence of Streptomyces sp. MUSC 1.</title>
        <authorList>
            <person name="Lee L.-H."/>
            <person name="Ser H.-L."/>
            <person name="Law J.W.-F."/>
        </authorList>
    </citation>
    <scope>NUCLEOTIDE SEQUENCE [LARGE SCALE GENOMIC DNA]</scope>
    <source>
        <strain evidence="2 3">MUSC 1</strain>
    </source>
</reference>
<accession>A0A1S2Q8R6</accession>
<evidence type="ECO:0000313" key="3">
    <source>
        <dbReference type="Proteomes" id="UP000179642"/>
    </source>
</evidence>
<dbReference type="RefSeq" id="WP_071383159.1">
    <property type="nucleotide sequence ID" value="NZ_MLYO01000041.1"/>
</dbReference>
<feature type="chain" id="PRO_5010251571" evidence="1">
    <location>
        <begin position="44"/>
        <end position="477"/>
    </location>
</feature>
<keyword evidence="3" id="KW-1185">Reference proteome</keyword>
<comment type="caution">
    <text evidence="2">The sequence shown here is derived from an EMBL/GenBank/DDBJ whole genome shotgun (WGS) entry which is preliminary data.</text>
</comment>
<dbReference type="Proteomes" id="UP000179642">
    <property type="component" value="Unassembled WGS sequence"/>
</dbReference>
<evidence type="ECO:0000313" key="2">
    <source>
        <dbReference type="EMBL" id="OIK02087.1"/>
    </source>
</evidence>
<keyword evidence="1" id="KW-0732">Signal</keyword>
<dbReference type="GO" id="GO:0016787">
    <property type="term" value="F:hydrolase activity"/>
    <property type="evidence" value="ECO:0007669"/>
    <property type="project" value="UniProtKB-KW"/>
</dbReference>
<dbReference type="SUPFAM" id="SSF53474">
    <property type="entry name" value="alpha/beta-Hydrolases"/>
    <property type="match status" value="1"/>
</dbReference>
<dbReference type="AlphaFoldDB" id="A0A1S2Q8R6"/>
<dbReference type="Gene3D" id="3.40.50.1820">
    <property type="entry name" value="alpha/beta hydrolase"/>
    <property type="match status" value="1"/>
</dbReference>
<keyword evidence="2" id="KW-0378">Hydrolase</keyword>
<dbReference type="EMBL" id="MLYO01000041">
    <property type="protein sequence ID" value="OIK02087.1"/>
    <property type="molecule type" value="Genomic_DNA"/>
</dbReference>
<protein>
    <submittedName>
        <fullName evidence="2">Alpha/beta hydrolase</fullName>
    </submittedName>
</protein>
<organism evidence="2 3">
    <name type="scientific">Streptomyces monashensis</name>
    <dbReference type="NCBI Taxonomy" id="1678012"/>
    <lineage>
        <taxon>Bacteria</taxon>
        <taxon>Bacillati</taxon>
        <taxon>Actinomycetota</taxon>
        <taxon>Actinomycetes</taxon>
        <taxon>Kitasatosporales</taxon>
        <taxon>Streptomycetaceae</taxon>
        <taxon>Streptomyces</taxon>
    </lineage>
</organism>
<gene>
    <name evidence="2" type="ORF">BIV23_24805</name>
</gene>
<dbReference type="OrthoDB" id="7197847at2"/>